<gene>
    <name evidence="8" type="primary">LOC115220505</name>
</gene>
<proteinExistence type="predicted"/>
<evidence type="ECO:0000256" key="3">
    <source>
        <dbReference type="ARBA" id="ARBA00022989"/>
    </source>
</evidence>
<accession>A0A6P7T9T5</accession>
<evidence type="ECO:0000256" key="5">
    <source>
        <dbReference type="SAM" id="Phobius"/>
    </source>
</evidence>
<feature type="transmembrane region" description="Helical" evidence="5">
    <location>
        <begin position="206"/>
        <end position="226"/>
    </location>
</feature>
<dbReference type="PANTHER" id="PTHR46641">
    <property type="entry name" value="FMRFAMIDE RECEPTOR-RELATED"/>
    <property type="match status" value="1"/>
</dbReference>
<feature type="transmembrane region" description="Helical" evidence="5">
    <location>
        <begin position="109"/>
        <end position="130"/>
    </location>
</feature>
<feature type="transmembrane region" description="Helical" evidence="5">
    <location>
        <begin position="71"/>
        <end position="89"/>
    </location>
</feature>
<dbReference type="Gene3D" id="1.20.1070.10">
    <property type="entry name" value="Rhodopsin 7-helix transmembrane proteins"/>
    <property type="match status" value="1"/>
</dbReference>
<dbReference type="PROSITE" id="PS50262">
    <property type="entry name" value="G_PROTEIN_RECEP_F1_2"/>
    <property type="match status" value="1"/>
</dbReference>
<dbReference type="KEGG" id="osn:115220505"/>
<dbReference type="InterPro" id="IPR000276">
    <property type="entry name" value="GPCR_Rhodpsn"/>
</dbReference>
<evidence type="ECO:0000313" key="8">
    <source>
        <dbReference type="RefSeq" id="XP_029646501.1"/>
    </source>
</evidence>
<evidence type="ECO:0000256" key="4">
    <source>
        <dbReference type="ARBA" id="ARBA00023136"/>
    </source>
</evidence>
<reference evidence="8" key="1">
    <citation type="submission" date="2025-08" db="UniProtKB">
        <authorList>
            <consortium name="RefSeq"/>
        </authorList>
    </citation>
    <scope>IDENTIFICATION</scope>
</reference>
<dbReference type="RefSeq" id="XP_029646501.1">
    <property type="nucleotide sequence ID" value="XM_029790641.2"/>
</dbReference>
<dbReference type="InterPro" id="IPR017452">
    <property type="entry name" value="GPCR_Rhodpsn_7TM"/>
</dbReference>
<name>A0A6P7T9T5_9MOLL</name>
<dbReference type="AlphaFoldDB" id="A0A6P7T9T5"/>
<dbReference type="InterPro" id="IPR052954">
    <property type="entry name" value="GPCR-Ligand_Int"/>
</dbReference>
<evidence type="ECO:0000313" key="7">
    <source>
        <dbReference type="Proteomes" id="UP000515154"/>
    </source>
</evidence>
<organism evidence="7 8">
    <name type="scientific">Octopus sinensis</name>
    <name type="common">East Asian common octopus</name>
    <dbReference type="NCBI Taxonomy" id="2607531"/>
    <lineage>
        <taxon>Eukaryota</taxon>
        <taxon>Metazoa</taxon>
        <taxon>Spiralia</taxon>
        <taxon>Lophotrochozoa</taxon>
        <taxon>Mollusca</taxon>
        <taxon>Cephalopoda</taxon>
        <taxon>Coleoidea</taxon>
        <taxon>Octopodiformes</taxon>
        <taxon>Octopoda</taxon>
        <taxon>Incirrata</taxon>
        <taxon>Octopodidae</taxon>
        <taxon>Octopus</taxon>
    </lineage>
</organism>
<comment type="subcellular location">
    <subcellularLocation>
        <location evidence="1">Membrane</location>
    </subcellularLocation>
</comment>
<feature type="domain" description="G-protein coupled receptors family 1 profile" evidence="6">
    <location>
        <begin position="50"/>
        <end position="273"/>
    </location>
</feature>
<keyword evidence="3 5" id="KW-1133">Transmembrane helix</keyword>
<feature type="transmembrane region" description="Helical" evidence="5">
    <location>
        <begin position="41"/>
        <end position="59"/>
    </location>
</feature>
<dbReference type="Proteomes" id="UP000515154">
    <property type="component" value="Linkage group LG16"/>
</dbReference>
<keyword evidence="7" id="KW-1185">Reference proteome</keyword>
<dbReference type="Pfam" id="PF00001">
    <property type="entry name" value="7tm_1"/>
    <property type="match status" value="1"/>
</dbReference>
<evidence type="ECO:0000259" key="6">
    <source>
        <dbReference type="PROSITE" id="PS50262"/>
    </source>
</evidence>
<dbReference type="GO" id="GO:0004930">
    <property type="term" value="F:G protein-coupled receptor activity"/>
    <property type="evidence" value="ECO:0007669"/>
    <property type="project" value="InterPro"/>
</dbReference>
<evidence type="ECO:0000256" key="2">
    <source>
        <dbReference type="ARBA" id="ARBA00022692"/>
    </source>
</evidence>
<evidence type="ECO:0000256" key="1">
    <source>
        <dbReference type="ARBA" id="ARBA00004370"/>
    </source>
</evidence>
<keyword evidence="4 5" id="KW-0472">Membrane</keyword>
<dbReference type="GO" id="GO:0016020">
    <property type="term" value="C:membrane"/>
    <property type="evidence" value="ECO:0007669"/>
    <property type="project" value="UniProtKB-SubCell"/>
</dbReference>
<keyword evidence="2 5" id="KW-0812">Transmembrane</keyword>
<protein>
    <submittedName>
        <fullName evidence="8">G-protein coupled receptor 183-like</fullName>
    </submittedName>
</protein>
<dbReference type="PANTHER" id="PTHR46641:SF25">
    <property type="entry name" value="CNMAMIDE RECEPTOR-RELATED"/>
    <property type="match status" value="1"/>
</dbReference>
<dbReference type="SUPFAM" id="SSF81321">
    <property type="entry name" value="Family A G protein-coupled receptor-like"/>
    <property type="match status" value="1"/>
</dbReference>
<feature type="transmembrane region" description="Helical" evidence="5">
    <location>
        <begin position="247"/>
        <end position="274"/>
    </location>
</feature>
<sequence>MYDNETFPENITNVFERHSWPMGLFKEFCPSALYIDRYVNAVWHIIGLFTNPISAFIWLNHRIRRNNSSAIYLAVLSITDFMFLWLHFINELQIAWGISTIAHAGICELYNFIYMIPQYLAPLIVLGFTVERWIAVCKPFHKERFCTVKRAIYVVCGLIFLSSSLASAQIYIWNYDETHKVCTYRDTNVTPDSFTEVWNWLSEMSIFGGVPICVLIFNILVICEIHKITKANAIQLPHQTSSGSNNAASTITLLSVSFYLIFTTLPVALVFVIATNFEIGNGFMTDDEIRADPQWNRFFTFMITRRCIEGICFSHYSCYFFVYCLTGPQFRKTFMTFFPNKIFQALNNSSQGRYTIVTGNGRVNNESCTTYV</sequence>
<feature type="transmembrane region" description="Helical" evidence="5">
    <location>
        <begin position="151"/>
        <end position="172"/>
    </location>
</feature>